<keyword evidence="4 6" id="KW-0472">Membrane</keyword>
<keyword evidence="2 6" id="KW-0812">Transmembrane</keyword>
<dbReference type="EMBL" id="JFHU01000253">
    <property type="protein sequence ID" value="EXX84933.1"/>
    <property type="molecule type" value="Genomic_DNA"/>
</dbReference>
<dbReference type="Proteomes" id="UP000053750">
    <property type="component" value="Unassembled WGS sequence"/>
</dbReference>
<feature type="domain" description="Peptidase S26" evidence="7">
    <location>
        <begin position="12"/>
        <end position="92"/>
    </location>
</feature>
<dbReference type="PANTHER" id="PTHR10806">
    <property type="entry name" value="SIGNAL PEPTIDASE COMPLEX CATALYTIC SUBUNIT SEC11"/>
    <property type="match status" value="1"/>
</dbReference>
<dbReference type="Gene3D" id="2.10.109.10">
    <property type="entry name" value="Umud Fragment, subunit A"/>
    <property type="match status" value="1"/>
</dbReference>
<evidence type="ECO:0000256" key="1">
    <source>
        <dbReference type="ARBA" id="ARBA00004370"/>
    </source>
</evidence>
<dbReference type="GO" id="GO:0009003">
    <property type="term" value="F:signal peptidase activity"/>
    <property type="evidence" value="ECO:0007669"/>
    <property type="project" value="UniProtKB-EC"/>
</dbReference>
<reference evidence="8 9" key="1">
    <citation type="submission" date="2014-02" db="EMBL/GenBank/DDBJ databases">
        <title>Genome sequence of Paenibacillus darwinianus reveals adaptive mechanisms for survival in Antarctic soils.</title>
        <authorList>
            <person name="Dsouza M."/>
            <person name="Taylor M.W."/>
            <person name="Turner S.J."/>
            <person name="Aislabie J."/>
        </authorList>
    </citation>
    <scope>NUCLEOTIDE SEQUENCE [LARGE SCALE GENOMIC DNA]</scope>
    <source>
        <strain evidence="8 9">CE1</strain>
    </source>
</reference>
<evidence type="ECO:0000313" key="8">
    <source>
        <dbReference type="EMBL" id="EXX84933.1"/>
    </source>
</evidence>
<dbReference type="OrthoDB" id="2243765at2"/>
<dbReference type="NCBIfam" id="TIGR02228">
    <property type="entry name" value="sigpep_I_arch"/>
    <property type="match status" value="1"/>
</dbReference>
<dbReference type="InterPro" id="IPR001733">
    <property type="entry name" value="Peptidase_S26B"/>
</dbReference>
<feature type="transmembrane region" description="Helical" evidence="6">
    <location>
        <begin position="146"/>
        <end position="163"/>
    </location>
</feature>
<dbReference type="InterPro" id="IPR036286">
    <property type="entry name" value="LexA/Signal_pep-like_sf"/>
</dbReference>
<dbReference type="SUPFAM" id="SSF51306">
    <property type="entry name" value="LexA/Signal peptidase"/>
    <property type="match status" value="1"/>
</dbReference>
<evidence type="ECO:0000256" key="5">
    <source>
        <dbReference type="NCBIfam" id="TIGR02228"/>
    </source>
</evidence>
<name>A0A9W5RYK6_9BACL</name>
<comment type="subcellular location">
    <subcellularLocation>
        <location evidence="1">Membrane</location>
    </subcellularLocation>
</comment>
<keyword evidence="3 6" id="KW-1133">Transmembrane helix</keyword>
<evidence type="ECO:0000259" key="7">
    <source>
        <dbReference type="Pfam" id="PF10502"/>
    </source>
</evidence>
<dbReference type="EC" id="3.4.21.89" evidence="5"/>
<organism evidence="8 9">
    <name type="scientific">Paenibacillus darwinianus</name>
    <dbReference type="NCBI Taxonomy" id="1380763"/>
    <lineage>
        <taxon>Bacteria</taxon>
        <taxon>Bacillati</taxon>
        <taxon>Bacillota</taxon>
        <taxon>Bacilli</taxon>
        <taxon>Bacillales</taxon>
        <taxon>Paenibacillaceae</taxon>
        <taxon>Paenibacillus</taxon>
    </lineage>
</organism>
<gene>
    <name evidence="8" type="ORF">BG53_10035</name>
</gene>
<evidence type="ECO:0000256" key="2">
    <source>
        <dbReference type="ARBA" id="ARBA00022692"/>
    </source>
</evidence>
<proteinExistence type="predicted"/>
<dbReference type="GO" id="GO:0016020">
    <property type="term" value="C:membrane"/>
    <property type="evidence" value="ECO:0007669"/>
    <property type="project" value="UniProtKB-SubCell"/>
</dbReference>
<protein>
    <recommendedName>
        <fullName evidence="5">Signal peptidase I</fullName>
        <ecNumber evidence="5">3.4.21.89</ecNumber>
    </recommendedName>
</protein>
<dbReference type="RefSeq" id="WP_051588126.1">
    <property type="nucleotide sequence ID" value="NZ_KK082201.1"/>
</dbReference>
<accession>A0A9W5RYK6</accession>
<comment type="caution">
    <text evidence="8">The sequence shown here is derived from an EMBL/GenBank/DDBJ whole genome shotgun (WGS) entry which is preliminary data.</text>
</comment>
<dbReference type="AlphaFoldDB" id="A0A9W5RYK6"/>
<evidence type="ECO:0000256" key="4">
    <source>
        <dbReference type="ARBA" id="ARBA00023136"/>
    </source>
</evidence>
<sequence>MMRATVDYLGRIVTFLSLAVLVAATIYFQYFTPPFAAIPSRSMEPLFQVGTLIVVEKINPMDIKAGDIIVVYVPAIVQDRYNYPASIVHRVVKVNRLGPDPTFRIKGDNNPEEDPFTVLPEQVAGTVQKSIPYAGYAVLFLHSKQGFYFILSASIIYVLYVLSEKIEQAGRTLRKGISALIFADVLSHMDEMERTQARSIQRLEQVIHEQNELIAELIKQKK</sequence>
<dbReference type="GO" id="GO:0006465">
    <property type="term" value="P:signal peptide processing"/>
    <property type="evidence" value="ECO:0007669"/>
    <property type="project" value="UniProtKB-UniRule"/>
</dbReference>
<dbReference type="CDD" id="cd06530">
    <property type="entry name" value="S26_SPase_I"/>
    <property type="match status" value="1"/>
</dbReference>
<dbReference type="Pfam" id="PF10502">
    <property type="entry name" value="Peptidase_S26"/>
    <property type="match status" value="1"/>
</dbReference>
<evidence type="ECO:0000313" key="9">
    <source>
        <dbReference type="Proteomes" id="UP000053750"/>
    </source>
</evidence>
<dbReference type="PANTHER" id="PTHR10806:SF6">
    <property type="entry name" value="SIGNAL PEPTIDASE COMPLEX CATALYTIC SUBUNIT SEC11"/>
    <property type="match status" value="1"/>
</dbReference>
<keyword evidence="9" id="KW-1185">Reference proteome</keyword>
<dbReference type="InterPro" id="IPR019533">
    <property type="entry name" value="Peptidase_S26"/>
</dbReference>
<dbReference type="GO" id="GO:0004252">
    <property type="term" value="F:serine-type endopeptidase activity"/>
    <property type="evidence" value="ECO:0007669"/>
    <property type="project" value="UniProtKB-UniRule"/>
</dbReference>
<evidence type="ECO:0000256" key="6">
    <source>
        <dbReference type="SAM" id="Phobius"/>
    </source>
</evidence>
<feature type="transmembrane region" description="Helical" evidence="6">
    <location>
        <begin position="12"/>
        <end position="31"/>
    </location>
</feature>
<evidence type="ECO:0000256" key="3">
    <source>
        <dbReference type="ARBA" id="ARBA00022989"/>
    </source>
</evidence>